<reference evidence="7 8" key="1">
    <citation type="submission" date="2016-07" db="EMBL/GenBank/DDBJ databases">
        <title>Pervasive Adenine N6-methylation of Active Genes in Fungi.</title>
        <authorList>
            <consortium name="DOE Joint Genome Institute"/>
            <person name="Mondo S.J."/>
            <person name="Dannebaum R.O."/>
            <person name="Kuo R.C."/>
            <person name="Labutti K."/>
            <person name="Haridas S."/>
            <person name="Kuo A."/>
            <person name="Salamov A."/>
            <person name="Ahrendt S.R."/>
            <person name="Lipzen A."/>
            <person name="Sullivan W."/>
            <person name="Andreopoulos W.B."/>
            <person name="Clum A."/>
            <person name="Lindquist E."/>
            <person name="Daum C."/>
            <person name="Ramamoorthy G.K."/>
            <person name="Gryganskyi A."/>
            <person name="Culley D."/>
            <person name="Magnuson J.K."/>
            <person name="James T.Y."/>
            <person name="O'Malley M.A."/>
            <person name="Stajich J.E."/>
            <person name="Spatafora J.W."/>
            <person name="Visel A."/>
            <person name="Grigoriev I.V."/>
        </authorList>
    </citation>
    <scope>NUCLEOTIDE SEQUENCE [LARGE SCALE GENOMIC DNA]</scope>
    <source>
        <strain evidence="7 8">CBS 931.73</strain>
    </source>
</reference>
<dbReference type="Pfam" id="PF15227">
    <property type="entry name" value="zf-C3HC4_4"/>
    <property type="match status" value="1"/>
</dbReference>
<dbReference type="InterPro" id="IPR003111">
    <property type="entry name" value="Lon_prtase_N"/>
</dbReference>
<dbReference type="InterPro" id="IPR017907">
    <property type="entry name" value="Znf_RING_CS"/>
</dbReference>
<feature type="domain" description="RING-type" evidence="5">
    <location>
        <begin position="26"/>
        <end position="67"/>
    </location>
</feature>
<dbReference type="InterPro" id="IPR013083">
    <property type="entry name" value="Znf_RING/FYVE/PHD"/>
</dbReference>
<dbReference type="InterPro" id="IPR001841">
    <property type="entry name" value="Znf_RING"/>
</dbReference>
<dbReference type="SUPFAM" id="SSF57850">
    <property type="entry name" value="RING/U-box"/>
    <property type="match status" value="2"/>
</dbReference>
<dbReference type="PROSITE" id="PS00518">
    <property type="entry name" value="ZF_RING_1"/>
    <property type="match status" value="1"/>
</dbReference>
<dbReference type="GO" id="GO:0061630">
    <property type="term" value="F:ubiquitin protein ligase activity"/>
    <property type="evidence" value="ECO:0007669"/>
    <property type="project" value="TreeGrafter"/>
</dbReference>
<keyword evidence="8" id="KW-1185">Reference proteome</keyword>
<proteinExistence type="predicted"/>
<evidence type="ECO:0000313" key="7">
    <source>
        <dbReference type="EMBL" id="ORY06977.1"/>
    </source>
</evidence>
<evidence type="ECO:0000256" key="1">
    <source>
        <dbReference type="ARBA" id="ARBA00022723"/>
    </source>
</evidence>
<comment type="caution">
    <text evidence="7">The sequence shown here is derived from an EMBL/GenBank/DDBJ whole genome shotgun (WGS) entry which is preliminary data.</text>
</comment>
<dbReference type="SMART" id="SM00464">
    <property type="entry name" value="LON"/>
    <property type="match status" value="1"/>
</dbReference>
<feature type="domain" description="Lon N-terminal" evidence="6">
    <location>
        <begin position="225"/>
        <end position="425"/>
    </location>
</feature>
<name>A0A1Y1ZAC7_9FUNG</name>
<keyword evidence="1" id="KW-0479">Metal-binding</keyword>
<dbReference type="Pfam" id="PF13923">
    <property type="entry name" value="zf-C3HC4_2"/>
    <property type="match status" value="1"/>
</dbReference>
<accession>A0A1Y1ZAC7</accession>
<dbReference type="STRING" id="1314790.A0A1Y1ZAC7"/>
<dbReference type="InParanoid" id="A0A1Y1ZAC7"/>
<evidence type="ECO:0000256" key="4">
    <source>
        <dbReference type="PROSITE-ProRule" id="PRU00175"/>
    </source>
</evidence>
<organism evidence="7 8">
    <name type="scientific">Basidiobolus meristosporus CBS 931.73</name>
    <dbReference type="NCBI Taxonomy" id="1314790"/>
    <lineage>
        <taxon>Eukaryota</taxon>
        <taxon>Fungi</taxon>
        <taxon>Fungi incertae sedis</taxon>
        <taxon>Zoopagomycota</taxon>
        <taxon>Entomophthoromycotina</taxon>
        <taxon>Basidiobolomycetes</taxon>
        <taxon>Basidiobolales</taxon>
        <taxon>Basidiobolaceae</taxon>
        <taxon>Basidiobolus</taxon>
    </lineage>
</organism>
<evidence type="ECO:0000259" key="5">
    <source>
        <dbReference type="PROSITE" id="PS50089"/>
    </source>
</evidence>
<gene>
    <name evidence="7" type="ORF">K493DRAFT_310374</name>
</gene>
<dbReference type="AlphaFoldDB" id="A0A1Y1ZAC7"/>
<keyword evidence="2 4" id="KW-0863">Zinc-finger</keyword>
<evidence type="ECO:0000313" key="8">
    <source>
        <dbReference type="Proteomes" id="UP000193498"/>
    </source>
</evidence>
<dbReference type="SMART" id="SM00184">
    <property type="entry name" value="RING"/>
    <property type="match status" value="2"/>
</dbReference>
<dbReference type="Gene3D" id="1.20.58.1480">
    <property type="match status" value="1"/>
</dbReference>
<dbReference type="SUPFAM" id="SSF88697">
    <property type="entry name" value="PUA domain-like"/>
    <property type="match status" value="1"/>
</dbReference>
<dbReference type="GO" id="GO:0008270">
    <property type="term" value="F:zinc ion binding"/>
    <property type="evidence" value="ECO:0007669"/>
    <property type="project" value="UniProtKB-KW"/>
</dbReference>
<dbReference type="PROSITE" id="PS51787">
    <property type="entry name" value="LON_N"/>
    <property type="match status" value="1"/>
</dbReference>
<dbReference type="PROSITE" id="PS50089">
    <property type="entry name" value="ZF_RING_2"/>
    <property type="match status" value="2"/>
</dbReference>
<dbReference type="OrthoDB" id="264917at2759"/>
<dbReference type="EMBL" id="MCFE01000012">
    <property type="protein sequence ID" value="ORY06977.1"/>
    <property type="molecule type" value="Genomic_DNA"/>
</dbReference>
<feature type="domain" description="RING-type" evidence="5">
    <location>
        <begin position="142"/>
        <end position="180"/>
    </location>
</feature>
<dbReference type="InterPro" id="IPR046336">
    <property type="entry name" value="Lon_prtase_N_sf"/>
</dbReference>
<evidence type="ECO:0000256" key="2">
    <source>
        <dbReference type="ARBA" id="ARBA00022771"/>
    </source>
</evidence>
<dbReference type="PANTHER" id="PTHR23327">
    <property type="entry name" value="RING FINGER PROTEIN 127"/>
    <property type="match status" value="1"/>
</dbReference>
<sequence>MPIMNEVTYPTAHHSNIQDTLKFFVCPICSQLLEQPITLSCGFTVCYKCVSSPNDGELAHLVCPMLQCPKKTHSLYEAHIDVTVNKVLEACVNVSSMFLRQALYEHDWITSSSKESVSSEDTLQPFPSEHNFEDQILEELECQVCYMLFLEPITTQCGHTFCKECLFRSADHSDRCPICRHKLPDYYTLTKCSKNWLLHNLIQGSFPQLAEKRRILNKADKVDTLGDTPLFVCSLVFPGMPCYLHIFEPKYRLMIRRCLESGQKRFGMMLPGRHGRPFMEYGTMLEIRSVETLPDGRSLVQTVGLYRFRVHEHSMQDGYYVGKVDRIDDIDCEEAYDSPAPNQPSLNELMVSAQEFVDFIRQGCAPWLIQKLDVTYGSMPTNPADFSFWASSVIPIDEYEKYKLLEAQSIRKRLSMIVHWVKRLKEQWWFKSKGNCTVM</sequence>
<dbReference type="InterPro" id="IPR015947">
    <property type="entry name" value="PUA-like_sf"/>
</dbReference>
<protein>
    <submittedName>
        <fullName evidence="7">LON-domain-containing protein</fullName>
    </submittedName>
</protein>
<evidence type="ECO:0000259" key="6">
    <source>
        <dbReference type="PROSITE" id="PS51787"/>
    </source>
</evidence>
<evidence type="ECO:0000256" key="3">
    <source>
        <dbReference type="ARBA" id="ARBA00022833"/>
    </source>
</evidence>
<dbReference type="CDD" id="cd16514">
    <property type="entry name" value="RING-HC_LONFs_rpt2"/>
    <property type="match status" value="1"/>
</dbReference>
<dbReference type="Pfam" id="PF02190">
    <property type="entry name" value="LON_substr_bdg"/>
    <property type="match status" value="1"/>
</dbReference>
<keyword evidence="3" id="KW-0862">Zinc</keyword>
<dbReference type="PANTHER" id="PTHR23327:SF42">
    <property type="entry name" value="LON PEPTIDASE N-TERMINAL DOMAIN AND RING FINGER PROTEIN C14F5.10C"/>
    <property type="match status" value="1"/>
</dbReference>
<dbReference type="Gene3D" id="2.30.130.40">
    <property type="entry name" value="LON domain-like"/>
    <property type="match status" value="1"/>
</dbReference>
<dbReference type="Proteomes" id="UP000193498">
    <property type="component" value="Unassembled WGS sequence"/>
</dbReference>
<dbReference type="Gene3D" id="3.30.40.10">
    <property type="entry name" value="Zinc/RING finger domain, C3HC4 (zinc finger)"/>
    <property type="match status" value="2"/>
</dbReference>